<dbReference type="Pfam" id="PF02738">
    <property type="entry name" value="MoCoBD_1"/>
    <property type="match status" value="1"/>
</dbReference>
<evidence type="ECO:0000313" key="6">
    <source>
        <dbReference type="Proteomes" id="UP001501479"/>
    </source>
</evidence>
<evidence type="ECO:0000313" key="5">
    <source>
        <dbReference type="EMBL" id="GAA3707735.1"/>
    </source>
</evidence>
<proteinExistence type="inferred from homology"/>
<keyword evidence="2" id="KW-0500">Molybdenum</keyword>
<dbReference type="SUPFAM" id="SSF56003">
    <property type="entry name" value="Molybdenum cofactor-binding domain"/>
    <property type="match status" value="1"/>
</dbReference>
<dbReference type="Proteomes" id="UP001501479">
    <property type="component" value="Unassembled WGS sequence"/>
</dbReference>
<dbReference type="SUPFAM" id="SSF54665">
    <property type="entry name" value="CO dehydrogenase molybdoprotein N-domain-like"/>
    <property type="match status" value="1"/>
</dbReference>
<organism evidence="5 6">
    <name type="scientific">Oceanisphaera sediminis</name>
    <dbReference type="NCBI Taxonomy" id="981381"/>
    <lineage>
        <taxon>Bacteria</taxon>
        <taxon>Pseudomonadati</taxon>
        <taxon>Pseudomonadota</taxon>
        <taxon>Gammaproteobacteria</taxon>
        <taxon>Aeromonadales</taxon>
        <taxon>Aeromonadaceae</taxon>
        <taxon>Oceanisphaera</taxon>
    </lineage>
</organism>
<dbReference type="PANTHER" id="PTHR11908">
    <property type="entry name" value="XANTHINE DEHYDROGENASE"/>
    <property type="match status" value="1"/>
</dbReference>
<dbReference type="Pfam" id="PF01315">
    <property type="entry name" value="Ald_Xan_dh_C"/>
    <property type="match status" value="1"/>
</dbReference>
<comment type="similarity">
    <text evidence="1">Belongs to the xanthine dehydrogenase family.</text>
</comment>
<evidence type="ECO:0000256" key="1">
    <source>
        <dbReference type="ARBA" id="ARBA00006849"/>
    </source>
</evidence>
<evidence type="ECO:0000256" key="3">
    <source>
        <dbReference type="ARBA" id="ARBA00023002"/>
    </source>
</evidence>
<keyword evidence="3" id="KW-0560">Oxidoreductase</keyword>
<dbReference type="InterPro" id="IPR036856">
    <property type="entry name" value="Ald_Oxase/Xan_DH_a/b_sf"/>
</dbReference>
<dbReference type="EMBL" id="BAABDS010000022">
    <property type="protein sequence ID" value="GAA3707735.1"/>
    <property type="molecule type" value="Genomic_DNA"/>
</dbReference>
<dbReference type="SMART" id="SM01008">
    <property type="entry name" value="Ald_Xan_dh_C"/>
    <property type="match status" value="1"/>
</dbReference>
<dbReference type="InterPro" id="IPR046867">
    <property type="entry name" value="AldOxase/xan_DH_MoCoBD2"/>
</dbReference>
<gene>
    <name evidence="5" type="ORF">GCM10022421_13340</name>
</gene>
<protein>
    <submittedName>
        <fullName evidence="5">Xanthine dehydrogenase family protein molybdopterin-binding subunit</fullName>
    </submittedName>
</protein>
<dbReference type="RefSeq" id="WP_344963606.1">
    <property type="nucleotide sequence ID" value="NZ_BAABDS010000022.1"/>
</dbReference>
<sequence>MNKSGIGARVRRVEDKRLLLGKGRYVSDIRIPGMKDVAFLRSPLAHARIKGITKPAGAEDRVFTCEDMTDVKAIRADSSLPSYRDSEQWVLAKDKVRFVGEAIAMCIGAHRAEAEDLVEGVEVDLEELEAITSIESSMRTDAARVHEHWDDNLFLNFQVGEDPSELERIADVIVEREYSMARQVMNPMEGKGIVAHWDEKEDQLVIYTSTQVAHLIRTGLSECLDLPQGKIRVIAPDVGGGFGYKCILQPEEVAIAWLALNHKATYRWIEDRREHLVAGANTREHRYKIKAYADKRGRLLGLDAEVAVDIGAYSVWPFTAGIEAAQAGGNLPGPYKFDHYRCKILAPATNKPPFCPYRGVARPGVCFAIERTIDAIAKEVGREAWEVRAENLVRTEDMPYDNVTNKHFDSGNYPESLKKAVEMIDLPACRERQKFSGQKNVRIGVGFATFTEQSAHGTKVFAAWGLPLVPGYETATARLTADGGLEIRAGINGIGQGIQTTLGQVASELTTIPIERIKVILGDTSATPYSTGAYASRGMVMAGGAVSKASSLLVDKLKRLAAGMMGCSEQDITIADARAHGPQGSLGFDELGDAWFLHPNKLPVGGLIEGLEATGYYKPKVDSGAFSYATHAVVVAVDTDTGKVDILDYAIVEDCGQAVNPMIVEGQTIGGTAQGIGTALYEEVRYNAKGQPLTSTLADYILPGATEVPKIRIEHLVHLSPYTAHGIKGIGEGGAIAPAGAIINAINDAIASLGAEINETPASPERILRALKSAEDQYRIEEQEKTYEARAV</sequence>
<dbReference type="Gene3D" id="3.30.365.10">
    <property type="entry name" value="Aldehyde oxidase/xanthine dehydrogenase, molybdopterin binding domain"/>
    <property type="match status" value="4"/>
</dbReference>
<accession>A0ABP7DQK3</accession>
<name>A0ABP7DQK3_9GAMM</name>
<dbReference type="Gene3D" id="3.90.1170.50">
    <property type="entry name" value="Aldehyde oxidase/xanthine dehydrogenase, a/b hammerhead"/>
    <property type="match status" value="1"/>
</dbReference>
<keyword evidence="6" id="KW-1185">Reference proteome</keyword>
<comment type="caution">
    <text evidence="5">The sequence shown here is derived from an EMBL/GenBank/DDBJ whole genome shotgun (WGS) entry which is preliminary data.</text>
</comment>
<feature type="domain" description="Aldehyde oxidase/xanthine dehydrogenase a/b hammerhead" evidence="4">
    <location>
        <begin position="20"/>
        <end position="129"/>
    </location>
</feature>
<dbReference type="InterPro" id="IPR037165">
    <property type="entry name" value="AldOxase/xan_DH_Mopterin-bd_sf"/>
</dbReference>
<evidence type="ECO:0000256" key="2">
    <source>
        <dbReference type="ARBA" id="ARBA00022505"/>
    </source>
</evidence>
<evidence type="ECO:0000259" key="4">
    <source>
        <dbReference type="SMART" id="SM01008"/>
    </source>
</evidence>
<dbReference type="Pfam" id="PF20256">
    <property type="entry name" value="MoCoBD_2"/>
    <property type="match status" value="1"/>
</dbReference>
<dbReference type="InterPro" id="IPR008274">
    <property type="entry name" value="AldOxase/xan_DH_MoCoBD1"/>
</dbReference>
<reference evidence="6" key="1">
    <citation type="journal article" date="2019" name="Int. J. Syst. Evol. Microbiol.">
        <title>The Global Catalogue of Microorganisms (GCM) 10K type strain sequencing project: providing services to taxonomists for standard genome sequencing and annotation.</title>
        <authorList>
            <consortium name="The Broad Institute Genomics Platform"/>
            <consortium name="The Broad Institute Genome Sequencing Center for Infectious Disease"/>
            <person name="Wu L."/>
            <person name="Ma J."/>
        </authorList>
    </citation>
    <scope>NUCLEOTIDE SEQUENCE [LARGE SCALE GENOMIC DNA]</scope>
    <source>
        <strain evidence="6">JCM 17329</strain>
    </source>
</reference>
<dbReference type="PANTHER" id="PTHR11908:SF132">
    <property type="entry name" value="ALDEHYDE OXIDASE 1-RELATED"/>
    <property type="match status" value="1"/>
</dbReference>
<dbReference type="InterPro" id="IPR016208">
    <property type="entry name" value="Ald_Oxase/xanthine_DH-like"/>
</dbReference>
<dbReference type="InterPro" id="IPR000674">
    <property type="entry name" value="Ald_Oxase/Xan_DH_a/b"/>
</dbReference>